<dbReference type="PANTHER" id="PTHR34418:SF3">
    <property type="entry name" value="NUCLEAR PORE COMPLEX PROTEIN NUP214"/>
    <property type="match status" value="1"/>
</dbReference>
<dbReference type="KEGG" id="soe:110788694"/>
<feature type="region of interest" description="Disordered" evidence="1">
    <location>
        <begin position="1783"/>
        <end position="1802"/>
    </location>
</feature>
<feature type="region of interest" description="Disordered" evidence="1">
    <location>
        <begin position="743"/>
        <end position="765"/>
    </location>
</feature>
<evidence type="ECO:0000313" key="3">
    <source>
        <dbReference type="RefSeq" id="XP_021849026.1"/>
    </source>
</evidence>
<feature type="compositionally biased region" description="Polar residues" evidence="1">
    <location>
        <begin position="1196"/>
        <end position="1210"/>
    </location>
</feature>
<dbReference type="GO" id="GO:0006405">
    <property type="term" value="P:RNA export from nucleus"/>
    <property type="evidence" value="ECO:0007669"/>
    <property type="project" value="InterPro"/>
</dbReference>
<feature type="compositionally biased region" description="Basic and acidic residues" evidence="1">
    <location>
        <begin position="1040"/>
        <end position="1053"/>
    </location>
</feature>
<feature type="compositionally biased region" description="Low complexity" evidence="1">
    <location>
        <begin position="1587"/>
        <end position="1602"/>
    </location>
</feature>
<dbReference type="RefSeq" id="XP_021849026.1">
    <property type="nucleotide sequence ID" value="XM_021993334.2"/>
</dbReference>
<name>A0A9R0JVV6_SPIOL</name>
<feature type="region of interest" description="Disordered" evidence="1">
    <location>
        <begin position="632"/>
        <end position="661"/>
    </location>
</feature>
<feature type="compositionally biased region" description="Gly residues" evidence="1">
    <location>
        <begin position="1603"/>
        <end position="1621"/>
    </location>
</feature>
<dbReference type="OrthoDB" id="248320at2759"/>
<gene>
    <name evidence="3" type="primary">LOC110788694</name>
</gene>
<reference evidence="3" key="2">
    <citation type="submission" date="2025-08" db="UniProtKB">
        <authorList>
            <consortium name="RefSeq"/>
        </authorList>
    </citation>
    <scope>IDENTIFICATION</scope>
    <source>
        <tissue evidence="3">Leaf</tissue>
    </source>
</reference>
<feature type="compositionally biased region" description="Low complexity" evidence="1">
    <location>
        <begin position="1562"/>
        <end position="1572"/>
    </location>
</feature>
<feature type="region of interest" description="Disordered" evidence="1">
    <location>
        <begin position="1447"/>
        <end position="1480"/>
    </location>
</feature>
<protein>
    <submittedName>
        <fullName evidence="3">Nuclear pore complex protein NUP214 isoform X1</fullName>
    </submittedName>
</protein>
<feature type="compositionally biased region" description="Polar residues" evidence="1">
    <location>
        <begin position="1394"/>
        <end position="1409"/>
    </location>
</feature>
<reference evidence="2" key="1">
    <citation type="journal article" date="2021" name="Nat. Commun.">
        <title>Genomic analyses provide insights into spinach domestication and the genetic basis of agronomic traits.</title>
        <authorList>
            <person name="Cai X."/>
            <person name="Sun X."/>
            <person name="Xu C."/>
            <person name="Sun H."/>
            <person name="Wang X."/>
            <person name="Ge C."/>
            <person name="Zhang Z."/>
            <person name="Wang Q."/>
            <person name="Fei Z."/>
            <person name="Jiao C."/>
            <person name="Wang Q."/>
        </authorList>
    </citation>
    <scope>NUCLEOTIDE SEQUENCE [LARGE SCALE GENOMIC DNA]</scope>
    <source>
        <strain evidence="2">cv. Varoflay</strain>
    </source>
</reference>
<dbReference type="SUPFAM" id="SSF117289">
    <property type="entry name" value="Nucleoporin domain"/>
    <property type="match status" value="1"/>
</dbReference>
<feature type="compositionally biased region" description="Low complexity" evidence="1">
    <location>
        <begin position="604"/>
        <end position="620"/>
    </location>
</feature>
<accession>A0A9R0JVV6</accession>
<dbReference type="GeneID" id="110788694"/>
<keyword evidence="2" id="KW-1185">Reference proteome</keyword>
<sequence length="1802" mass="189983">MAIISDYVSSPKTLKVEEQIEGESIETNDYFFCKVGDSIPLMSDGSAFDANNPPAIPLAISQRSGLIFAAHSSGFCVAKTTDVIAAAKEIKEKGSGPSVQELSVVDVPIGRVSILALSIDCSFISAVVGGEIQCFSVDSLLKKDKKPTFFCSVESNHVKDMLWLKETEPSFIILTSSGKLFVGAINKNLKHVMDEVDAVGRSVDGNFVAVGIKNNLSIFSSKLVEISQVMVPLDTWNGDSDTIKVDSIRWVRTDSIVVGCFQQTEDGKEENYFLQVITSKDGKIIDDSPKLTSVDFNDLFTGIVDDIVPCGCGPYLLVHYLENCDLAFVSNRKNTDQHIMLFDWSQGDNQVSVVDIERDSWLPRIELLENGDDNLVLGLCVDESSVYENVKVKIGVEEESELPTNCLLVCLTLEGKVVMFNVASIAGPQHSSGDLSAASSNAQSMSVVGPSNVNEAPLRLEEERFKQSTFDLGLREPDAKKISSAPFEVPVRKDQKPSEQNKYTLSIPNFDQNARKELLAGNKNQKAVAEVNDSKLLGQLGRSQEGTSNQSSFKNLQDLSSAAGDAVATEKWKIVPGLSLTVDQKLTSTLRGVEEKIGSGELNSIPTPTTSGSSLGSSVTVDQKLTSTLRGVEEKIGSGESNSIPTPTTLRTSLGNSGASNAKSVFSSQNFAKSTLSGNPLTSTDKANSSGSLFRNFGSHTSDSFNSSTGNDVNHSQKLITSSGFSGVPLSIPCLKTPLQESGKLHNFSGQSVRPMPGNDKKSSPLVQLNSEQNLPKQFSNVQNMAKELDKLLESIEEEGGFKDICTAAHRNSLEVLEDGMNRLSERNRMWQNCTEERLTEIQLLLDKTVQVLARKTHMEGIVRQTTDGQYWDLWNRQKLNSELDQKRLNVLNRSQDLINRMIELEKHFNTLELNLFGESSGANFVSRALNSRSASSRQNQSLHAIHNSTISQLAAAKQLSDSLSKQMDVLSIKSPPTKRATVKRQVFESIGIPYLDDSLRSPSTVKVMNSPSNRHPLVSCSGETRNDSRRIQSSGVSSHEPETARRRRDSLDRNWANFEAPKTTVKRTVVQNERQKVGSLFSSTEKQFISPDKLGGSIANYSNILAVQDRNGYSDTPQKINSETTLSKSKWAGGIPGLSQAETEHLPRWQSIQRDSFAATPNIYSSPSSLLSPFVVDPNTKKGNVRSTAERPGSQIGSIDRSGTASADTKPSLFFGEEKSNFQNVQPQLFPFPIKGGETTISGGKETELTKPVGSQSFLDISTRKQDVGASPSSFFPPVNSSSLPKLSMQTLPIISVDGGSTTSTKMAKDVNKEDIQFSSSVFSVSSSVAASLSSSTSRDSKEVLCFPMPAISVSATQAAPVISLPTQSTEVVDSVNLAEEPSKTGPQLAANKESTGNNLASTPQSSEKLALSSSDNLNSVNLMPPAHSAEIPKVLVSSPDMNKISTHTSGMVSNTPETQSAAVTSSSEIGGATSGKSNIDATVCQEDEMEEVAPETNQTAELSLGSLAGFGIGSAPIAITPKHNPFGGPITSAPQTMPSSISLTVPSGELFRPASFSFQPLQASQPSQSANTGAPSGAFGFMNPSQQISTGSGFGQSSQIGSGGGFGQSSQIGSGGGFGQSSQIGSGQQAMGSVLGSFGQSRQLGAGLPGSGFGVPQSLGGGFQNAKAGGGFAGIGSASSGFGGGFAAAAPTGGGFAAAAPSGGGFAAAAPSGGGFAAAATIGGGFAAAAPIGGGFAAAAPIGGGFAAAAPSGGGFANASPNGAGGFNAFGKQGTSGFSAFGGSAGGRPAPSELFTQMRK</sequence>
<feature type="region of interest" description="Disordered" evidence="1">
    <location>
        <begin position="599"/>
        <end position="620"/>
    </location>
</feature>
<evidence type="ECO:0000256" key="1">
    <source>
        <dbReference type="SAM" id="MobiDB-lite"/>
    </source>
</evidence>
<feature type="region of interest" description="Disordered" evidence="1">
    <location>
        <begin position="1562"/>
        <end position="1633"/>
    </location>
</feature>
<feature type="region of interest" description="Disordered" evidence="1">
    <location>
        <begin position="1182"/>
        <end position="1212"/>
    </location>
</feature>
<organism evidence="2 3">
    <name type="scientific">Spinacia oleracea</name>
    <name type="common">Spinach</name>
    <dbReference type="NCBI Taxonomy" id="3562"/>
    <lineage>
        <taxon>Eukaryota</taxon>
        <taxon>Viridiplantae</taxon>
        <taxon>Streptophyta</taxon>
        <taxon>Embryophyta</taxon>
        <taxon>Tracheophyta</taxon>
        <taxon>Spermatophyta</taxon>
        <taxon>Magnoliopsida</taxon>
        <taxon>eudicotyledons</taxon>
        <taxon>Gunneridae</taxon>
        <taxon>Pentapetalae</taxon>
        <taxon>Caryophyllales</taxon>
        <taxon>Chenopodiaceae</taxon>
        <taxon>Chenopodioideae</taxon>
        <taxon>Anserineae</taxon>
        <taxon>Spinacia</taxon>
    </lineage>
</organism>
<dbReference type="GO" id="GO:0017056">
    <property type="term" value="F:structural constituent of nuclear pore"/>
    <property type="evidence" value="ECO:0007669"/>
    <property type="project" value="InterPro"/>
</dbReference>
<feature type="compositionally biased region" description="Polar residues" evidence="1">
    <location>
        <begin position="639"/>
        <end position="661"/>
    </location>
</feature>
<dbReference type="Proteomes" id="UP000813463">
    <property type="component" value="Chromosome 4"/>
</dbReference>
<feature type="region of interest" description="Disordered" evidence="1">
    <location>
        <begin position="1008"/>
        <end position="1053"/>
    </location>
</feature>
<feature type="region of interest" description="Disordered" evidence="1">
    <location>
        <begin position="1380"/>
        <end position="1414"/>
    </location>
</feature>
<proteinExistence type="predicted"/>
<dbReference type="PANTHER" id="PTHR34418">
    <property type="entry name" value="NUCLEAR PORE COMPLEX PROTEIN NUP214 ISOFORM X1"/>
    <property type="match status" value="1"/>
</dbReference>
<feature type="region of interest" description="Disordered" evidence="1">
    <location>
        <begin position="431"/>
        <end position="450"/>
    </location>
</feature>
<evidence type="ECO:0000313" key="2">
    <source>
        <dbReference type="Proteomes" id="UP000813463"/>
    </source>
</evidence>
<dbReference type="InterPro" id="IPR044694">
    <property type="entry name" value="NUP214"/>
</dbReference>
<feature type="compositionally biased region" description="Low complexity" evidence="1">
    <location>
        <begin position="1622"/>
        <end position="1631"/>
    </location>
</feature>